<proteinExistence type="predicted"/>
<reference evidence="3" key="1">
    <citation type="submission" date="2016-12" db="EMBL/GenBank/DDBJ databases">
        <authorList>
            <person name="Rodrigo-Torres L."/>
            <person name="Arahal R.D."/>
            <person name="Lucena T."/>
        </authorList>
    </citation>
    <scope>NUCLEOTIDE SEQUENCE [LARGE SCALE GENOMIC DNA]</scope>
</reference>
<dbReference type="EMBL" id="FRFG01000063">
    <property type="protein sequence ID" value="SHO58413.1"/>
    <property type="molecule type" value="Genomic_DNA"/>
</dbReference>
<dbReference type="InterPro" id="IPR001387">
    <property type="entry name" value="Cro/C1-type_HTH"/>
</dbReference>
<dbReference type="GO" id="GO:0003677">
    <property type="term" value="F:DNA binding"/>
    <property type="evidence" value="ECO:0007669"/>
    <property type="project" value="InterPro"/>
</dbReference>
<dbReference type="Pfam" id="PF01381">
    <property type="entry name" value="HTH_3"/>
    <property type="match status" value="1"/>
</dbReference>
<accession>A0A1M7Z0P8</accession>
<gene>
    <name evidence="2" type="ORF">VQ7734_04185</name>
</gene>
<dbReference type="OrthoDB" id="7365244at2"/>
<organism evidence="2 3">
    <name type="scientific">Vibrio quintilis</name>
    <dbReference type="NCBI Taxonomy" id="1117707"/>
    <lineage>
        <taxon>Bacteria</taxon>
        <taxon>Pseudomonadati</taxon>
        <taxon>Pseudomonadota</taxon>
        <taxon>Gammaproteobacteria</taxon>
        <taxon>Vibrionales</taxon>
        <taxon>Vibrionaceae</taxon>
        <taxon>Vibrio</taxon>
    </lineage>
</organism>
<dbReference type="AlphaFoldDB" id="A0A1M7Z0P8"/>
<name>A0A1M7Z0P8_9VIBR</name>
<dbReference type="STRING" id="1117707.VQ7734_04185"/>
<protein>
    <recommendedName>
        <fullName evidence="1">HTH cro/C1-type domain-containing protein</fullName>
    </recommendedName>
</protein>
<evidence type="ECO:0000259" key="1">
    <source>
        <dbReference type="PROSITE" id="PS50943"/>
    </source>
</evidence>
<dbReference type="PROSITE" id="PS50943">
    <property type="entry name" value="HTH_CROC1"/>
    <property type="match status" value="1"/>
</dbReference>
<keyword evidence="3" id="KW-1185">Reference proteome</keyword>
<evidence type="ECO:0000313" key="3">
    <source>
        <dbReference type="Proteomes" id="UP000184600"/>
    </source>
</evidence>
<dbReference type="Proteomes" id="UP000184600">
    <property type="component" value="Unassembled WGS sequence"/>
</dbReference>
<dbReference type="CDD" id="cd00093">
    <property type="entry name" value="HTH_XRE"/>
    <property type="match status" value="1"/>
</dbReference>
<evidence type="ECO:0000313" key="2">
    <source>
        <dbReference type="EMBL" id="SHO58413.1"/>
    </source>
</evidence>
<dbReference type="Gene3D" id="1.10.260.40">
    <property type="entry name" value="lambda repressor-like DNA-binding domains"/>
    <property type="match status" value="1"/>
</dbReference>
<dbReference type="InterPro" id="IPR010982">
    <property type="entry name" value="Lambda_DNA-bd_dom_sf"/>
</dbReference>
<feature type="domain" description="HTH cro/C1-type" evidence="1">
    <location>
        <begin position="60"/>
        <end position="98"/>
    </location>
</feature>
<sequence>MNEIYHYTECGLPDIYLKNGFCLQVIDNEEYLSIDHIESLHQAIGLSLAGKHSLLTGDEFRFLRIELNQSRRVLGELLGVDQQTIGRWEKGESAIPKLADVSVRVLFSESCHQHSQLGQLLEQLAEAEAQNIFSCRMEVEEKNHVWHVSL</sequence>
<dbReference type="RefSeq" id="WP_073585859.1">
    <property type="nucleotide sequence ID" value="NZ_AP024898.1"/>
</dbReference>
<dbReference type="SUPFAM" id="SSF47413">
    <property type="entry name" value="lambda repressor-like DNA-binding domains"/>
    <property type="match status" value="1"/>
</dbReference>